<dbReference type="EMBL" id="JAVALS010000015">
    <property type="protein sequence ID" value="MDP5228474.1"/>
    <property type="molecule type" value="Genomic_DNA"/>
</dbReference>
<dbReference type="InterPro" id="IPR006483">
    <property type="entry name" value="CRISPR-assoc_Cas3_HD"/>
</dbReference>
<dbReference type="Pfam" id="PF22590">
    <property type="entry name" value="Cas3-like_C_2"/>
    <property type="match status" value="1"/>
</dbReference>
<dbReference type="InterPro" id="IPR006935">
    <property type="entry name" value="Helicase/UvrB_N"/>
</dbReference>
<reference evidence="10 11" key="1">
    <citation type="submission" date="2023-08" db="EMBL/GenBank/DDBJ databases">
        <title>Arthrobacter horti sp. nov., isolated from forest soil.</title>
        <authorList>
            <person name="Park M."/>
        </authorList>
    </citation>
    <scope>NUCLEOTIDE SEQUENCE [LARGE SCALE GENOMIC DNA]</scope>
    <source>
        <strain evidence="10 11">YJM1</strain>
    </source>
</reference>
<keyword evidence="3" id="KW-0479">Metal-binding</keyword>
<feature type="domain" description="HD Cas3-type" evidence="9">
    <location>
        <begin position="762"/>
        <end position="928"/>
    </location>
</feature>
<dbReference type="SUPFAM" id="SSF52540">
    <property type="entry name" value="P-loop containing nucleoside triphosphate hydrolases"/>
    <property type="match status" value="1"/>
</dbReference>
<comment type="similarity">
    <text evidence="1">In the N-terminal section; belongs to the CRISPR-associated nuclease Cas3-HD family.</text>
</comment>
<evidence type="ECO:0000256" key="1">
    <source>
        <dbReference type="ARBA" id="ARBA00006847"/>
    </source>
</evidence>
<sequence length="1285" mass="139897">MNDWGIAEFRDFYQSLYPDGRKLYRWQERLAASVLETGEWPGAIEVPTGLGKTFTVILAAFATAASRNAPTRIVYVVDRRTVVDAAYQEALRLQEALRQALSGHGSDGVLRQVAVALQRRAGLFGELRQGDVLHVSRLHGAAPRDRDWRRSPVTPTILLGTVDQIGSRLLHRGYGVSERTRSLEAGLLGMDALLLLDEPHLSVPFLQTLRAIDLYQQGTPDGPRRKLWAGTDRSLRTVVLGATLPRSEVVTCESAFQLTPDDLAEPRVHELLSVRKDFRIVKPRKGLHTDEVKAAVGRGATRLAVMVNTVSSARNVYDELQESSEAGRLWNVELLVGRARPLDREHTDQRVLDAAGPGAPTALPTPVVVVSTQTLEVGADLSFDFLITEAAPWPNLVQRAGRLIRRAEHGSGEMVVVDVKDVHPAYGDATATTTAALRQWQASSPQAHLGYLGIAQAIRDGVVDGACHPPAVAAPILLWEHLATWLQTCPAPVVDMPVVPFLHGSADIADDVRLVWRQGLPPGQENEGAVRAIMTALPVRDGEELEISVAAARAFLQRARWAHSPEVFDDVSSGAVPITQPEKQQPRRYWVQMGNGWVWQSGPIGPGARVLVDAAEGGLLLREPKGLIGAGLAWKPSASAEVPDLGDGEGNDSVHRVRLGSLAAQASRDGWAGGRSLAELVEAVSKEFAGQAFDPDLGEWARREELLKERALALLDDAGVSGAQERGTDGVILTRIPGTGDQAFEWVLSWGQAREPGARGTVESAEQGLREHSRDVMRMVEDGAHELRPEFLRALQTAAAWHDHGKARAGWQWSVGNYDPNTILAKSGGTARRTNRSGYSTLPGVEPGWRHEALSAARLEQAGGDALAIHLVGSHHGEGRPFYRMTLDHAENHVPAYGQAARFHRLVNEHGPWGLAYLEAVLRLSDWAVSAAPRGTPVASRSVQSVPEFGDAWPETVLSDDSPQAAAAAPRQRETVLRGLDAGNLADYCTAVGLLRALARRDSGATLRWKAGSAVIADDGGSSRGMLWDAMVRLGEFYAELEEKLGGTITAGRSGLPTEEFRRVVAPFAGLVADDVERWISGCHLEWVRLTSKPDHVAGNVAAIWTRGRSDPLSHIGKAVADFELVKDLRGRRAAQLSQLFEAVDHALQSSQGELHLLRSEAAKMFGMDYRSASYRAKADQDSGYIPFLVGMAHYGFNTVFRPRGRRRAVGVTVRSRIPSVHLWLNAQPLTLEALLDVHRVVPSSEWLGAGGLHLWATEQKVSEDVSYYRAAEPFVRSDQPGGRR</sequence>
<protein>
    <submittedName>
        <fullName evidence="10">Type I-U CRISPR-associated helicase/endonuclease Cas3</fullName>
    </submittedName>
</protein>
<keyword evidence="7" id="KW-0067">ATP-binding</keyword>
<proteinExistence type="inferred from homology"/>
<keyword evidence="4" id="KW-0547">Nucleotide-binding</keyword>
<dbReference type="InterPro" id="IPR027417">
    <property type="entry name" value="P-loop_NTPase"/>
</dbReference>
<keyword evidence="11" id="KW-1185">Reference proteome</keyword>
<dbReference type="Gene3D" id="1.10.3210.30">
    <property type="match status" value="1"/>
</dbReference>
<dbReference type="RefSeq" id="WP_305997520.1">
    <property type="nucleotide sequence ID" value="NZ_JAVALS010000015.1"/>
</dbReference>
<dbReference type="Proteomes" id="UP001232725">
    <property type="component" value="Unassembled WGS sequence"/>
</dbReference>
<organism evidence="10 11">
    <name type="scientific">Arthrobacter horti</name>
    <dbReference type="NCBI Taxonomy" id="3068273"/>
    <lineage>
        <taxon>Bacteria</taxon>
        <taxon>Bacillati</taxon>
        <taxon>Actinomycetota</taxon>
        <taxon>Actinomycetes</taxon>
        <taxon>Micrococcales</taxon>
        <taxon>Micrococcaceae</taxon>
        <taxon>Arthrobacter</taxon>
    </lineage>
</organism>
<evidence type="ECO:0000256" key="3">
    <source>
        <dbReference type="ARBA" id="ARBA00022723"/>
    </source>
</evidence>
<keyword evidence="6" id="KW-0347">Helicase</keyword>
<dbReference type="InterPro" id="IPR013444">
    <property type="entry name" value="Helicase_Cas3_CRISPR-ass_Anaes"/>
</dbReference>
<dbReference type="InterPro" id="IPR038257">
    <property type="entry name" value="CRISPR-assoc_Cas3_HD_sf"/>
</dbReference>
<comment type="caution">
    <text evidence="10">The sequence shown here is derived from an EMBL/GenBank/DDBJ whole genome shotgun (WGS) entry which is preliminary data.</text>
</comment>
<keyword evidence="8" id="KW-0051">Antiviral defense</keyword>
<evidence type="ECO:0000256" key="8">
    <source>
        <dbReference type="ARBA" id="ARBA00023118"/>
    </source>
</evidence>
<evidence type="ECO:0000256" key="5">
    <source>
        <dbReference type="ARBA" id="ARBA00022801"/>
    </source>
</evidence>
<evidence type="ECO:0000256" key="4">
    <source>
        <dbReference type="ARBA" id="ARBA00022741"/>
    </source>
</evidence>
<evidence type="ECO:0000259" key="9">
    <source>
        <dbReference type="PROSITE" id="PS51643"/>
    </source>
</evidence>
<evidence type="ECO:0000256" key="2">
    <source>
        <dbReference type="ARBA" id="ARBA00009046"/>
    </source>
</evidence>
<evidence type="ECO:0000256" key="7">
    <source>
        <dbReference type="ARBA" id="ARBA00022840"/>
    </source>
</evidence>
<gene>
    <name evidence="10" type="primary">cas3u</name>
    <name evidence="10" type="ORF">Q9R02_15025</name>
</gene>
<evidence type="ECO:0000256" key="6">
    <source>
        <dbReference type="ARBA" id="ARBA00022806"/>
    </source>
</evidence>
<dbReference type="InterPro" id="IPR054712">
    <property type="entry name" value="Cas3-like_dom"/>
</dbReference>
<dbReference type="PROSITE" id="PS51643">
    <property type="entry name" value="HD_CAS3"/>
    <property type="match status" value="1"/>
</dbReference>
<evidence type="ECO:0000313" key="10">
    <source>
        <dbReference type="EMBL" id="MDP5228474.1"/>
    </source>
</evidence>
<name>A0ABT9IS93_9MICC</name>
<dbReference type="Gene3D" id="3.40.50.300">
    <property type="entry name" value="P-loop containing nucleotide triphosphate hydrolases"/>
    <property type="match status" value="2"/>
</dbReference>
<accession>A0ABT9IS93</accession>
<comment type="similarity">
    <text evidence="2">In the central section; belongs to the CRISPR-associated helicase Cas3 family.</text>
</comment>
<dbReference type="NCBIfam" id="TIGR02621">
    <property type="entry name" value="cas3_GSU0051"/>
    <property type="match status" value="1"/>
</dbReference>
<keyword evidence="5" id="KW-0378">Hydrolase</keyword>
<dbReference type="Pfam" id="PF04851">
    <property type="entry name" value="ResIII"/>
    <property type="match status" value="1"/>
</dbReference>
<evidence type="ECO:0000313" key="11">
    <source>
        <dbReference type="Proteomes" id="UP001232725"/>
    </source>
</evidence>